<dbReference type="PANTHER" id="PTHR10696:SF54">
    <property type="entry name" value="FAMILY OXIDOREDUCTASE, PUTATIVE (AFU_ORTHOLOGUE AFUA_4G13850)-RELATED"/>
    <property type="match status" value="1"/>
</dbReference>
<accession>A0A1L7XCQ9</accession>
<evidence type="ECO:0000313" key="3">
    <source>
        <dbReference type="EMBL" id="CZR62805.1"/>
    </source>
</evidence>
<keyword evidence="1" id="KW-0560">Oxidoreductase</keyword>
<protein>
    <recommendedName>
        <fullName evidence="2">TauD/TfdA-like domain-containing protein</fullName>
    </recommendedName>
</protein>
<gene>
    <name evidence="3" type="ORF">PAC_12702</name>
</gene>
<dbReference type="Pfam" id="PF02668">
    <property type="entry name" value="TauD"/>
    <property type="match status" value="1"/>
</dbReference>
<dbReference type="PANTHER" id="PTHR10696">
    <property type="entry name" value="GAMMA-BUTYROBETAINE HYDROXYLASE-RELATED"/>
    <property type="match status" value="1"/>
</dbReference>
<organism evidence="3 4">
    <name type="scientific">Phialocephala subalpina</name>
    <dbReference type="NCBI Taxonomy" id="576137"/>
    <lineage>
        <taxon>Eukaryota</taxon>
        <taxon>Fungi</taxon>
        <taxon>Dikarya</taxon>
        <taxon>Ascomycota</taxon>
        <taxon>Pezizomycotina</taxon>
        <taxon>Leotiomycetes</taxon>
        <taxon>Helotiales</taxon>
        <taxon>Mollisiaceae</taxon>
        <taxon>Phialocephala</taxon>
        <taxon>Phialocephala fortinii species complex</taxon>
    </lineage>
</organism>
<dbReference type="GO" id="GO:0016491">
    <property type="term" value="F:oxidoreductase activity"/>
    <property type="evidence" value="ECO:0007669"/>
    <property type="project" value="UniProtKB-KW"/>
</dbReference>
<dbReference type="Proteomes" id="UP000184330">
    <property type="component" value="Unassembled WGS sequence"/>
</dbReference>
<dbReference type="STRING" id="576137.A0A1L7XCQ9"/>
<dbReference type="Gene3D" id="3.60.130.10">
    <property type="entry name" value="Clavaminate synthase-like"/>
    <property type="match status" value="1"/>
</dbReference>
<dbReference type="AlphaFoldDB" id="A0A1L7XCQ9"/>
<dbReference type="EMBL" id="FJOG01000022">
    <property type="protein sequence ID" value="CZR62805.1"/>
    <property type="molecule type" value="Genomic_DNA"/>
</dbReference>
<proteinExistence type="predicted"/>
<evidence type="ECO:0000256" key="1">
    <source>
        <dbReference type="ARBA" id="ARBA00023002"/>
    </source>
</evidence>
<dbReference type="SUPFAM" id="SSF51197">
    <property type="entry name" value="Clavaminate synthase-like"/>
    <property type="match status" value="1"/>
</dbReference>
<sequence>MTTVQISPYELWSDCPGTLFNKPEWEAANAAHATGTNFGDVPEGWPKIIEGPYVWNGKDLEAHPEKFIRVLSQAEIEEVDAALKVFLELSLPMSKVTRTTFPLPVLGPSLRKISQNIYNGTGVNLLRGFPIQKYNKEHQVIIFLGLNSWIGDQRLSQGTGRGLVHIKSIVHIDPSQRSKVFVSAQNTDPQMYHSDAGSEIVGLMALSLPESGGESMVSSIAQVYNHLAEHRPDILRLLAEKRFRWRGVGIPDKGVKLIHWFANQFYLNFSTRTFIGYAEVPDRDPDYPPLTFEEREAFGGFQWIAEQYSLTTNLQIGDIEWVNNLHHQHARRGYTETLENPRHLLRVWLRDSEFTGELPEDIKNRLDAMHAQPPDFYPLDEMEEDERRRNTGIFTAACRDETAAERLRKGEATGAKGL</sequence>
<evidence type="ECO:0000259" key="2">
    <source>
        <dbReference type="Pfam" id="PF02668"/>
    </source>
</evidence>
<name>A0A1L7XCQ9_9HELO</name>
<reference evidence="3 4" key="1">
    <citation type="submission" date="2016-03" db="EMBL/GenBank/DDBJ databases">
        <authorList>
            <person name="Ploux O."/>
        </authorList>
    </citation>
    <scope>NUCLEOTIDE SEQUENCE [LARGE SCALE GENOMIC DNA]</scope>
    <source>
        <strain evidence="3 4">UAMH 11012</strain>
    </source>
</reference>
<dbReference type="OrthoDB" id="272271at2759"/>
<dbReference type="InterPro" id="IPR003819">
    <property type="entry name" value="TauD/TfdA-like"/>
</dbReference>
<evidence type="ECO:0000313" key="4">
    <source>
        <dbReference type="Proteomes" id="UP000184330"/>
    </source>
</evidence>
<feature type="domain" description="TauD/TfdA-like" evidence="2">
    <location>
        <begin position="100"/>
        <end position="348"/>
    </location>
</feature>
<dbReference type="InterPro" id="IPR042098">
    <property type="entry name" value="TauD-like_sf"/>
</dbReference>
<keyword evidence="4" id="KW-1185">Reference proteome</keyword>
<dbReference type="InterPro" id="IPR050411">
    <property type="entry name" value="AlphaKG_dependent_hydroxylases"/>
</dbReference>